<sequence length="47" mass="4953">MLKHTPTHTGSSEAHAVRKVGILGKKKPGKESVKNEGQAGELGKNES</sequence>
<reference evidence="2 3" key="1">
    <citation type="journal article" date="2013" name="PLoS ONE">
        <title>Genomic and secretomic analyses reveal unique features of the lignocellulolytic enzyme system of Penicillium decumbens.</title>
        <authorList>
            <person name="Liu G."/>
            <person name="Zhang L."/>
            <person name="Wei X."/>
            <person name="Zou G."/>
            <person name="Qin Y."/>
            <person name="Ma L."/>
            <person name="Li J."/>
            <person name="Zheng H."/>
            <person name="Wang S."/>
            <person name="Wang C."/>
            <person name="Xun L."/>
            <person name="Zhao G.-P."/>
            <person name="Zhou Z."/>
            <person name="Qu Y."/>
        </authorList>
    </citation>
    <scope>NUCLEOTIDE SEQUENCE [LARGE SCALE GENOMIC DNA]</scope>
    <source>
        <strain evidence="3">114-2 / CGMCC 5302</strain>
    </source>
</reference>
<evidence type="ECO:0000313" key="2">
    <source>
        <dbReference type="EMBL" id="EPS33729.1"/>
    </source>
</evidence>
<feature type="region of interest" description="Disordered" evidence="1">
    <location>
        <begin position="1"/>
        <end position="47"/>
    </location>
</feature>
<protein>
    <submittedName>
        <fullName evidence="2">Uncharacterized protein</fullName>
    </submittedName>
</protein>
<proteinExistence type="predicted"/>
<organism evidence="2 3">
    <name type="scientific">Penicillium oxalicum (strain 114-2 / CGMCC 5302)</name>
    <name type="common">Penicillium decumbens</name>
    <dbReference type="NCBI Taxonomy" id="933388"/>
    <lineage>
        <taxon>Eukaryota</taxon>
        <taxon>Fungi</taxon>
        <taxon>Dikarya</taxon>
        <taxon>Ascomycota</taxon>
        <taxon>Pezizomycotina</taxon>
        <taxon>Eurotiomycetes</taxon>
        <taxon>Eurotiomycetidae</taxon>
        <taxon>Eurotiales</taxon>
        <taxon>Aspergillaceae</taxon>
        <taxon>Penicillium</taxon>
    </lineage>
</organism>
<dbReference type="AlphaFoldDB" id="S7ZTH4"/>
<dbReference type="HOGENOM" id="CLU_3175576_0_0_1"/>
<evidence type="ECO:0000256" key="1">
    <source>
        <dbReference type="SAM" id="MobiDB-lite"/>
    </source>
</evidence>
<name>S7ZTH4_PENO1</name>
<keyword evidence="3" id="KW-1185">Reference proteome</keyword>
<accession>S7ZTH4</accession>
<evidence type="ECO:0000313" key="3">
    <source>
        <dbReference type="Proteomes" id="UP000019376"/>
    </source>
</evidence>
<gene>
    <name evidence="2" type="ORF">PDE_08691</name>
</gene>
<dbReference type="Proteomes" id="UP000019376">
    <property type="component" value="Unassembled WGS sequence"/>
</dbReference>
<dbReference type="EMBL" id="KB644415">
    <property type="protein sequence ID" value="EPS33729.1"/>
    <property type="molecule type" value="Genomic_DNA"/>
</dbReference>